<accession>A0A0L8CQ23</accession>
<reference evidence="2 3" key="1">
    <citation type="submission" date="2019-09" db="EMBL/GenBank/DDBJ databases">
        <title>Draft genome sequencing and comparative genomics of hatchery-associated Vibrios.</title>
        <authorList>
            <person name="Kehlet-Delgado H."/>
            <person name="Mueller R.S."/>
        </authorList>
    </citation>
    <scope>NUCLEOTIDE SEQUENCE [LARGE SCALE GENOMIC DNA]</scope>
    <source>
        <strain evidence="2 3">081416A</strain>
    </source>
</reference>
<sequence>MASKERCERLNQLVQKAGSTRKAKQLIDGVKGVSPCHTAIYKAMHGGGTTDYVVQCYIEDLEVALSKPKQQTNSTSKGN</sequence>
<comment type="caution">
    <text evidence="1">The sequence shown here is derived from an EMBL/GenBank/DDBJ whole genome shotgun (WGS) entry which is preliminary data.</text>
</comment>
<name>A0A0L8CQ23_VIBAL</name>
<dbReference type="RefSeq" id="WP_017634062.1">
    <property type="nucleotide sequence ID" value="NZ_CP013486.1"/>
</dbReference>
<evidence type="ECO:0000313" key="1">
    <source>
        <dbReference type="EMBL" id="EGQ9137036.1"/>
    </source>
</evidence>
<proteinExistence type="predicted"/>
<evidence type="ECO:0000313" key="4">
    <source>
        <dbReference type="Proteomes" id="UP000714625"/>
    </source>
</evidence>
<gene>
    <name evidence="2" type="ORF">F0254_23675</name>
    <name evidence="1" type="ORF">GHY86_18045</name>
</gene>
<dbReference type="Proteomes" id="UP000714625">
    <property type="component" value="Unassembled WGS sequence"/>
</dbReference>
<dbReference type="EMBL" id="VTYF01000023">
    <property type="protein sequence ID" value="NOI11819.1"/>
    <property type="molecule type" value="Genomic_DNA"/>
</dbReference>
<evidence type="ECO:0000313" key="2">
    <source>
        <dbReference type="EMBL" id="NOI11819.1"/>
    </source>
</evidence>
<dbReference type="OrthoDB" id="5885738at2"/>
<dbReference type="EMBL" id="AAXMUW010000043">
    <property type="protein sequence ID" value="EGQ9137036.1"/>
    <property type="molecule type" value="Genomic_DNA"/>
</dbReference>
<organism evidence="1 4">
    <name type="scientific">Vibrio alginolyticus</name>
    <dbReference type="NCBI Taxonomy" id="663"/>
    <lineage>
        <taxon>Bacteria</taxon>
        <taxon>Pseudomonadati</taxon>
        <taxon>Pseudomonadota</taxon>
        <taxon>Gammaproteobacteria</taxon>
        <taxon>Vibrionales</taxon>
        <taxon>Vibrionaceae</taxon>
        <taxon>Vibrio</taxon>
    </lineage>
</organism>
<evidence type="ECO:0000313" key="3">
    <source>
        <dbReference type="Proteomes" id="UP000532247"/>
    </source>
</evidence>
<reference evidence="1" key="2">
    <citation type="submission" date="2019-11" db="EMBL/GenBank/DDBJ databases">
        <authorList>
            <consortium name="PulseNet: The National Subtyping Network for Foodborne Disease Surveillance"/>
            <person name="Tarr C.L."/>
            <person name="Trees E."/>
            <person name="Katz L.S."/>
            <person name="Carleton-Romer H.A."/>
            <person name="Stroika S."/>
            <person name="Kucerova Z."/>
            <person name="Roache K.F."/>
            <person name="Sabol A.L."/>
            <person name="Besser J."/>
            <person name="Gerner-Smidt P."/>
        </authorList>
    </citation>
    <scope>NUCLEOTIDE SEQUENCE</scope>
    <source>
        <strain evidence="1">PNUSAV001129</strain>
    </source>
</reference>
<dbReference type="Proteomes" id="UP000532247">
    <property type="component" value="Unassembled WGS sequence"/>
</dbReference>
<dbReference type="AlphaFoldDB" id="A0A0L8CQ23"/>
<protein>
    <submittedName>
        <fullName evidence="1">Uncharacterized protein</fullName>
    </submittedName>
</protein>